<name>A0ACB8TMZ6_9APHY</name>
<sequence>MAHAPTPYSSLPLCSLVLVPILSSPIPMAHTHVNIPRPVHLAFPVDACLSLLEPPTSDDYHMCTLILFRQQTVTVPSSLSIPTFMYSFEDGYHDSYRRVINEVPEPPVSIA</sequence>
<organism evidence="1 2">
    <name type="scientific">Irpex rosettiformis</name>
    <dbReference type="NCBI Taxonomy" id="378272"/>
    <lineage>
        <taxon>Eukaryota</taxon>
        <taxon>Fungi</taxon>
        <taxon>Dikarya</taxon>
        <taxon>Basidiomycota</taxon>
        <taxon>Agaricomycotina</taxon>
        <taxon>Agaricomycetes</taxon>
        <taxon>Polyporales</taxon>
        <taxon>Irpicaceae</taxon>
        <taxon>Irpex</taxon>
    </lineage>
</organism>
<proteinExistence type="predicted"/>
<accession>A0ACB8TMZ6</accession>
<dbReference type="EMBL" id="MU274972">
    <property type="protein sequence ID" value="KAI0083327.1"/>
    <property type="molecule type" value="Genomic_DNA"/>
</dbReference>
<evidence type="ECO:0000313" key="2">
    <source>
        <dbReference type="Proteomes" id="UP001055072"/>
    </source>
</evidence>
<dbReference type="Proteomes" id="UP001055072">
    <property type="component" value="Unassembled WGS sequence"/>
</dbReference>
<reference evidence="1" key="1">
    <citation type="journal article" date="2021" name="Environ. Microbiol.">
        <title>Gene family expansions and transcriptome signatures uncover fungal adaptations to wood decay.</title>
        <authorList>
            <person name="Hage H."/>
            <person name="Miyauchi S."/>
            <person name="Viragh M."/>
            <person name="Drula E."/>
            <person name="Min B."/>
            <person name="Chaduli D."/>
            <person name="Navarro D."/>
            <person name="Favel A."/>
            <person name="Norest M."/>
            <person name="Lesage-Meessen L."/>
            <person name="Balint B."/>
            <person name="Merenyi Z."/>
            <person name="de Eugenio L."/>
            <person name="Morin E."/>
            <person name="Martinez A.T."/>
            <person name="Baldrian P."/>
            <person name="Stursova M."/>
            <person name="Martinez M.J."/>
            <person name="Novotny C."/>
            <person name="Magnuson J.K."/>
            <person name="Spatafora J.W."/>
            <person name="Maurice S."/>
            <person name="Pangilinan J."/>
            <person name="Andreopoulos W."/>
            <person name="LaButti K."/>
            <person name="Hundley H."/>
            <person name="Na H."/>
            <person name="Kuo A."/>
            <person name="Barry K."/>
            <person name="Lipzen A."/>
            <person name="Henrissat B."/>
            <person name="Riley R."/>
            <person name="Ahrendt S."/>
            <person name="Nagy L.G."/>
            <person name="Grigoriev I.V."/>
            <person name="Martin F."/>
            <person name="Rosso M.N."/>
        </authorList>
    </citation>
    <scope>NUCLEOTIDE SEQUENCE</scope>
    <source>
        <strain evidence="1">CBS 384.51</strain>
    </source>
</reference>
<gene>
    <name evidence="1" type="ORF">BDY19DRAFT_1060995</name>
</gene>
<protein>
    <submittedName>
        <fullName evidence="1">Uncharacterized protein</fullName>
    </submittedName>
</protein>
<comment type="caution">
    <text evidence="1">The sequence shown here is derived from an EMBL/GenBank/DDBJ whole genome shotgun (WGS) entry which is preliminary data.</text>
</comment>
<keyword evidence="2" id="KW-1185">Reference proteome</keyword>
<evidence type="ECO:0000313" key="1">
    <source>
        <dbReference type="EMBL" id="KAI0083327.1"/>
    </source>
</evidence>